<keyword evidence="2" id="KW-0539">Nucleus</keyword>
<accession>A0AA39IWS4</accession>
<protein>
    <recommendedName>
        <fullName evidence="5">RRM domain-containing protein</fullName>
    </recommendedName>
</protein>
<dbReference type="PANTHER" id="PTHR48033">
    <property type="entry name" value="RNA-BINDING (RRM/RBD/RNP MOTIFS) FAMILY PROTEIN"/>
    <property type="match status" value="1"/>
</dbReference>
<feature type="domain" description="RRM" evidence="5">
    <location>
        <begin position="264"/>
        <end position="342"/>
    </location>
</feature>
<evidence type="ECO:0000313" key="6">
    <source>
        <dbReference type="EMBL" id="KAK0431189.1"/>
    </source>
</evidence>
<dbReference type="EMBL" id="JAUEPT010000120">
    <property type="protein sequence ID" value="KAK0431189.1"/>
    <property type="molecule type" value="Genomic_DNA"/>
</dbReference>
<dbReference type="GO" id="GO:0005654">
    <property type="term" value="C:nucleoplasm"/>
    <property type="evidence" value="ECO:0007669"/>
    <property type="project" value="TreeGrafter"/>
</dbReference>
<feature type="domain" description="RRM" evidence="5">
    <location>
        <begin position="352"/>
        <end position="429"/>
    </location>
</feature>
<evidence type="ECO:0000256" key="3">
    <source>
        <dbReference type="PROSITE-ProRule" id="PRU00176"/>
    </source>
</evidence>
<feature type="domain" description="RRM" evidence="5">
    <location>
        <begin position="172"/>
        <end position="251"/>
    </location>
</feature>
<comment type="caution">
    <text evidence="6">The sequence shown here is derived from an EMBL/GenBank/DDBJ whole genome shotgun (WGS) entry which is preliminary data.</text>
</comment>
<keyword evidence="3" id="KW-0694">RNA-binding</keyword>
<dbReference type="AlphaFoldDB" id="A0AA39IWS4"/>
<feature type="region of interest" description="Disordered" evidence="4">
    <location>
        <begin position="427"/>
        <end position="448"/>
    </location>
</feature>
<dbReference type="SUPFAM" id="SSF54928">
    <property type="entry name" value="RNA-binding domain, RBD"/>
    <property type="match status" value="3"/>
</dbReference>
<dbReference type="GO" id="GO:0000785">
    <property type="term" value="C:chromatin"/>
    <property type="evidence" value="ECO:0007669"/>
    <property type="project" value="TreeGrafter"/>
</dbReference>
<evidence type="ECO:0000259" key="5">
    <source>
        <dbReference type="PROSITE" id="PS50102"/>
    </source>
</evidence>
<dbReference type="PROSITE" id="PS50102">
    <property type="entry name" value="RRM"/>
    <property type="match status" value="4"/>
</dbReference>
<dbReference type="InterPro" id="IPR000504">
    <property type="entry name" value="RRM_dom"/>
</dbReference>
<dbReference type="GO" id="GO:0010468">
    <property type="term" value="P:regulation of gene expression"/>
    <property type="evidence" value="ECO:0007669"/>
    <property type="project" value="TreeGrafter"/>
</dbReference>
<keyword evidence="7" id="KW-1185">Reference proteome</keyword>
<dbReference type="PANTHER" id="PTHR48033:SF10">
    <property type="entry name" value="RNA-BINDING PROTEIN SQUID"/>
    <property type="match status" value="1"/>
</dbReference>
<comment type="subcellular location">
    <subcellularLocation>
        <location evidence="1">Nucleus</location>
    </subcellularLocation>
</comment>
<organism evidence="6 7">
    <name type="scientific">Armillaria borealis</name>
    <dbReference type="NCBI Taxonomy" id="47425"/>
    <lineage>
        <taxon>Eukaryota</taxon>
        <taxon>Fungi</taxon>
        <taxon>Dikarya</taxon>
        <taxon>Basidiomycota</taxon>
        <taxon>Agaricomycotina</taxon>
        <taxon>Agaricomycetes</taxon>
        <taxon>Agaricomycetidae</taxon>
        <taxon>Agaricales</taxon>
        <taxon>Marasmiineae</taxon>
        <taxon>Physalacriaceae</taxon>
        <taxon>Armillaria</taxon>
    </lineage>
</organism>
<dbReference type="InterPro" id="IPR035979">
    <property type="entry name" value="RBD_domain_sf"/>
</dbReference>
<name>A0AA39IWS4_9AGAR</name>
<dbReference type="InterPro" id="IPR012677">
    <property type="entry name" value="Nucleotide-bd_a/b_plait_sf"/>
</dbReference>
<dbReference type="CDD" id="cd00590">
    <property type="entry name" value="RRM_SF"/>
    <property type="match status" value="4"/>
</dbReference>
<dbReference type="SMART" id="SM00360">
    <property type="entry name" value="RRM"/>
    <property type="match status" value="4"/>
</dbReference>
<proteinExistence type="predicted"/>
<reference evidence="6" key="1">
    <citation type="submission" date="2023-06" db="EMBL/GenBank/DDBJ databases">
        <authorList>
            <consortium name="Lawrence Berkeley National Laboratory"/>
            <person name="Ahrendt S."/>
            <person name="Sahu N."/>
            <person name="Indic B."/>
            <person name="Wong-Bajracharya J."/>
            <person name="Merenyi Z."/>
            <person name="Ke H.-M."/>
            <person name="Monk M."/>
            <person name="Kocsube S."/>
            <person name="Drula E."/>
            <person name="Lipzen A."/>
            <person name="Balint B."/>
            <person name="Henrissat B."/>
            <person name="Andreopoulos B."/>
            <person name="Martin F.M."/>
            <person name="Harder C.B."/>
            <person name="Rigling D."/>
            <person name="Ford K.L."/>
            <person name="Foster G.D."/>
            <person name="Pangilinan J."/>
            <person name="Papanicolaou A."/>
            <person name="Barry K."/>
            <person name="LaButti K."/>
            <person name="Viragh M."/>
            <person name="Koriabine M."/>
            <person name="Yan M."/>
            <person name="Riley R."/>
            <person name="Champramary S."/>
            <person name="Plett K.L."/>
            <person name="Tsai I.J."/>
            <person name="Slot J."/>
            <person name="Sipos G."/>
            <person name="Plett J."/>
            <person name="Nagy L.G."/>
            <person name="Grigoriev I.V."/>
        </authorList>
    </citation>
    <scope>NUCLEOTIDE SEQUENCE</scope>
    <source>
        <strain evidence="6">FPL87.14</strain>
    </source>
</reference>
<evidence type="ECO:0000256" key="1">
    <source>
        <dbReference type="ARBA" id="ARBA00004123"/>
    </source>
</evidence>
<evidence type="ECO:0000256" key="4">
    <source>
        <dbReference type="SAM" id="MobiDB-lite"/>
    </source>
</evidence>
<dbReference type="Proteomes" id="UP001175226">
    <property type="component" value="Unassembled WGS sequence"/>
</dbReference>
<dbReference type="Gene3D" id="3.30.70.330">
    <property type="match status" value="4"/>
</dbReference>
<dbReference type="GO" id="GO:0003723">
    <property type="term" value="F:RNA binding"/>
    <property type="evidence" value="ECO:0007669"/>
    <property type="project" value="UniProtKB-UniRule"/>
</dbReference>
<gene>
    <name evidence="6" type="ORF">EV421DRAFT_1854712</name>
</gene>
<feature type="domain" description="RRM" evidence="5">
    <location>
        <begin position="74"/>
        <end position="153"/>
    </location>
</feature>
<evidence type="ECO:0000313" key="7">
    <source>
        <dbReference type="Proteomes" id="UP001175226"/>
    </source>
</evidence>
<evidence type="ECO:0000256" key="2">
    <source>
        <dbReference type="ARBA" id="ARBA00023242"/>
    </source>
</evidence>
<sequence length="448" mass="50611">MEHNFYSVTSPPSVLPTAFPLVLGLFCLPSFKMFAGFLRSSTSALFSVSRALPRTAIPTRLAIRLMSTGPNVTDTIYVANLPYNMTDDDVRYELGSFGTIKDVKMAVNPNGVPMGYAHVTFDSPEEAERLYQSHQTEPFVFGTRQARIELSKQPLRVREPRAPVPTNTVPTRTIYLGNLPYNMTEEDIRYELSSFGEITRVRMGANSRGLALGFAHVDFSDVSQATSVYKAQEEQPFMFGGRQTIMDYGKTSRRDEKEKRSPSDTIFVGGFPDGAEAELREAFGKFGRIMRVHVAYDAEGRSRRFAHVQFAQQECAEKAFDHYMKEPLVLDGLQMNIDYQEAKNTSPKDPNPKLYFYDFIGDEKAMRELLGPYAANVVSVYFLRNNYSEKANAGFIHMSDIESATDLLDKLNGTRTGEGASLKLEYARRRDDERARSPRRSFGDDEMF</sequence>
<dbReference type="Pfam" id="PF00076">
    <property type="entry name" value="RRM_1"/>
    <property type="match status" value="3"/>
</dbReference>
<feature type="compositionally biased region" description="Basic and acidic residues" evidence="4">
    <location>
        <begin position="427"/>
        <end position="436"/>
    </location>
</feature>